<dbReference type="AlphaFoldDB" id="A0A949TN32"/>
<reference evidence="5" key="1">
    <citation type="submission" date="2020-12" db="EMBL/GenBank/DDBJ databases">
        <title>Clostridium thailandense sp. nov., a novel acetogenic bacterium isolated from peat land soil in Thailand.</title>
        <authorList>
            <person name="Chaikitkaew S."/>
            <person name="Birkeland N.K."/>
        </authorList>
    </citation>
    <scope>NUCLEOTIDE SEQUENCE</scope>
    <source>
        <strain evidence="5">PL3</strain>
    </source>
</reference>
<dbReference type="RefSeq" id="WP_218322952.1">
    <property type="nucleotide sequence ID" value="NZ_JAEEGC010000139.1"/>
</dbReference>
<dbReference type="EMBL" id="JAEEGC010000139">
    <property type="protein sequence ID" value="MBV7275904.1"/>
    <property type="molecule type" value="Genomic_DNA"/>
</dbReference>
<sequence>MNNKNSNTLKNQVYDALFSDIINGLYSSDTILTEKFLMEKYNVSRAPIREALTQLTGTHILSSIPRQGYKILQPSEQKLLEIVKFRSALECSFLESYYMYIDRPSLKELRTICENYIDCPDNDFMTHWKYNCQFHLKLFSIYNNQYAYKLLEDALNIQTIFFVQKKHYANMDLHLALVDYIEKEEIATAVTICKADIENLLLQTIAPIPSDKNRNGHM</sequence>
<evidence type="ECO:0000313" key="6">
    <source>
        <dbReference type="Proteomes" id="UP000694308"/>
    </source>
</evidence>
<dbReference type="Proteomes" id="UP000694308">
    <property type="component" value="Unassembled WGS sequence"/>
</dbReference>
<keyword evidence="2" id="KW-0238">DNA-binding</keyword>
<dbReference type="PROSITE" id="PS50949">
    <property type="entry name" value="HTH_GNTR"/>
    <property type="match status" value="1"/>
</dbReference>
<keyword evidence="6" id="KW-1185">Reference proteome</keyword>
<dbReference type="Pfam" id="PF00392">
    <property type="entry name" value="GntR"/>
    <property type="match status" value="1"/>
</dbReference>
<dbReference type="Pfam" id="PF07729">
    <property type="entry name" value="FCD"/>
    <property type="match status" value="1"/>
</dbReference>
<keyword evidence="1" id="KW-0805">Transcription regulation</keyword>
<keyword evidence="3" id="KW-0804">Transcription</keyword>
<protein>
    <submittedName>
        <fullName evidence="5">GntR family transcriptional regulator</fullName>
    </submittedName>
</protein>
<dbReference type="GO" id="GO:0003700">
    <property type="term" value="F:DNA-binding transcription factor activity"/>
    <property type="evidence" value="ECO:0007669"/>
    <property type="project" value="InterPro"/>
</dbReference>
<organism evidence="5 6">
    <name type="scientific">Clostridium thailandense</name>
    <dbReference type="NCBI Taxonomy" id="2794346"/>
    <lineage>
        <taxon>Bacteria</taxon>
        <taxon>Bacillati</taxon>
        <taxon>Bacillota</taxon>
        <taxon>Clostridia</taxon>
        <taxon>Eubacteriales</taxon>
        <taxon>Clostridiaceae</taxon>
        <taxon>Clostridium</taxon>
    </lineage>
</organism>
<name>A0A949TN32_9CLOT</name>
<dbReference type="PANTHER" id="PTHR43537">
    <property type="entry name" value="TRANSCRIPTIONAL REGULATOR, GNTR FAMILY"/>
    <property type="match status" value="1"/>
</dbReference>
<dbReference type="SMART" id="SM00345">
    <property type="entry name" value="HTH_GNTR"/>
    <property type="match status" value="1"/>
</dbReference>
<dbReference type="CDD" id="cd07377">
    <property type="entry name" value="WHTH_GntR"/>
    <property type="match status" value="1"/>
</dbReference>
<evidence type="ECO:0000256" key="1">
    <source>
        <dbReference type="ARBA" id="ARBA00023015"/>
    </source>
</evidence>
<comment type="caution">
    <text evidence="5">The sequence shown here is derived from an EMBL/GenBank/DDBJ whole genome shotgun (WGS) entry which is preliminary data.</text>
</comment>
<dbReference type="PANTHER" id="PTHR43537:SF24">
    <property type="entry name" value="GLUCONATE OPERON TRANSCRIPTIONAL REPRESSOR"/>
    <property type="match status" value="1"/>
</dbReference>
<evidence type="ECO:0000256" key="3">
    <source>
        <dbReference type="ARBA" id="ARBA00023163"/>
    </source>
</evidence>
<proteinExistence type="predicted"/>
<dbReference type="InterPro" id="IPR011711">
    <property type="entry name" value="GntR_C"/>
</dbReference>
<dbReference type="InterPro" id="IPR000524">
    <property type="entry name" value="Tscrpt_reg_HTH_GntR"/>
</dbReference>
<evidence type="ECO:0000313" key="5">
    <source>
        <dbReference type="EMBL" id="MBV7275904.1"/>
    </source>
</evidence>
<gene>
    <name evidence="5" type="ORF">I6U48_23705</name>
</gene>
<evidence type="ECO:0000259" key="4">
    <source>
        <dbReference type="PROSITE" id="PS50949"/>
    </source>
</evidence>
<dbReference type="GO" id="GO:0003677">
    <property type="term" value="F:DNA binding"/>
    <property type="evidence" value="ECO:0007669"/>
    <property type="project" value="UniProtKB-KW"/>
</dbReference>
<evidence type="ECO:0000256" key="2">
    <source>
        <dbReference type="ARBA" id="ARBA00023125"/>
    </source>
</evidence>
<accession>A0A949TN32</accession>
<feature type="domain" description="HTH gntR-type" evidence="4">
    <location>
        <begin position="7"/>
        <end position="74"/>
    </location>
</feature>